<evidence type="ECO:0000259" key="2">
    <source>
        <dbReference type="Pfam" id="PF01321"/>
    </source>
</evidence>
<feature type="domain" description="Creatinase N-terminal" evidence="2">
    <location>
        <begin position="15"/>
        <end position="153"/>
    </location>
</feature>
<gene>
    <name evidence="3" type="primary">doeA_2</name>
    <name evidence="3" type="ORF">LMG9964_05579</name>
</gene>
<dbReference type="Gene3D" id="3.40.350.10">
    <property type="entry name" value="Creatinase/prolidase N-terminal domain"/>
    <property type="match status" value="1"/>
</dbReference>
<evidence type="ECO:0000259" key="1">
    <source>
        <dbReference type="Pfam" id="PF00557"/>
    </source>
</evidence>
<reference evidence="3 4" key="1">
    <citation type="submission" date="2020-04" db="EMBL/GenBank/DDBJ databases">
        <authorList>
            <person name="De Canck E."/>
        </authorList>
    </citation>
    <scope>NUCLEOTIDE SEQUENCE [LARGE SCALE GENOMIC DNA]</scope>
    <source>
        <strain evidence="3 4">LMG 9964</strain>
    </source>
</reference>
<dbReference type="InterPro" id="IPR036005">
    <property type="entry name" value="Creatinase/aminopeptidase-like"/>
</dbReference>
<dbReference type="CDD" id="cd01066">
    <property type="entry name" value="APP_MetAP"/>
    <property type="match status" value="1"/>
</dbReference>
<dbReference type="InterPro" id="IPR050659">
    <property type="entry name" value="Peptidase_M24B"/>
</dbReference>
<dbReference type="InterPro" id="IPR000994">
    <property type="entry name" value="Pept_M24"/>
</dbReference>
<organism evidence="3 4">
    <name type="scientific">Paraburkholderia phenoliruptrix</name>
    <dbReference type="NCBI Taxonomy" id="252970"/>
    <lineage>
        <taxon>Bacteria</taxon>
        <taxon>Pseudomonadati</taxon>
        <taxon>Pseudomonadota</taxon>
        <taxon>Betaproteobacteria</taxon>
        <taxon>Burkholderiales</taxon>
        <taxon>Burkholderiaceae</taxon>
        <taxon>Paraburkholderia</taxon>
    </lineage>
</organism>
<dbReference type="AlphaFoldDB" id="A0A6J5KCD6"/>
<dbReference type="SUPFAM" id="SSF55920">
    <property type="entry name" value="Creatinase/aminopeptidase"/>
    <property type="match status" value="1"/>
</dbReference>
<proteinExistence type="predicted"/>
<dbReference type="InterPro" id="IPR000587">
    <property type="entry name" value="Creatinase_N"/>
</dbReference>
<dbReference type="Pfam" id="PF00557">
    <property type="entry name" value="Peptidase_M24"/>
    <property type="match status" value="1"/>
</dbReference>
<dbReference type="Pfam" id="PF01321">
    <property type="entry name" value="Creatinase_N"/>
    <property type="match status" value="1"/>
</dbReference>
<sequence>MPRNLIFSESEYRQRVTNVQADMREKELDALIALEPESVAYLTGYLSPRGYNGFHCAVVPAEGEPVIVYRRAEIYHFEKSCAFEKSFRWSDGDNIEQLVAKAVASVLGNKKRLGVEMFSWQLNASRFKALKAVLPADLLIEDVGNLVRRRRIIKSTAELNYMRQAGRAAEAAMDAARGVARVGASEREIGAAVAAAMVRAGSDRAEPGPIASGEAAHSIHCVFTDRILERGDTVQLEMCPHVQNYHARFFRPLKVGEASRDEIDFARRLFEIQDEALAQVRPNASVRAADAIYRRGAESTGKVSEYHYKTFYSVGLMLYPNGAEYLEAAPGSDWCFEPGMTFHTYLFVDGFGVSETIAVTDNGYEPITRYPRELLIS</sequence>
<dbReference type="InterPro" id="IPR029149">
    <property type="entry name" value="Creatin/AminoP/Spt16_N"/>
</dbReference>
<accession>A0A6J5KCD6</accession>
<dbReference type="Proteomes" id="UP000494102">
    <property type="component" value="Unassembled WGS sequence"/>
</dbReference>
<dbReference type="Gene3D" id="3.90.230.10">
    <property type="entry name" value="Creatinase/methionine aminopeptidase superfamily"/>
    <property type="match status" value="1"/>
</dbReference>
<feature type="domain" description="Peptidase M24" evidence="1">
    <location>
        <begin position="161"/>
        <end position="344"/>
    </location>
</feature>
<protein>
    <submittedName>
        <fullName evidence="3">Ectoine hydrolase</fullName>
        <ecNumber evidence="3">3.5.4.44</ecNumber>
    </submittedName>
</protein>
<evidence type="ECO:0000313" key="4">
    <source>
        <dbReference type="Proteomes" id="UP000494102"/>
    </source>
</evidence>
<dbReference type="PANTHER" id="PTHR46112:SF2">
    <property type="entry name" value="XAA-PRO AMINOPEPTIDASE P-RELATED"/>
    <property type="match status" value="1"/>
</dbReference>
<evidence type="ECO:0000313" key="3">
    <source>
        <dbReference type="EMBL" id="CAB4051899.1"/>
    </source>
</evidence>
<keyword evidence="3" id="KW-0378">Hydrolase</keyword>
<dbReference type="EC" id="3.5.4.44" evidence="3"/>
<dbReference type="SUPFAM" id="SSF53092">
    <property type="entry name" value="Creatinase/prolidase N-terminal domain"/>
    <property type="match status" value="1"/>
</dbReference>
<dbReference type="PANTHER" id="PTHR46112">
    <property type="entry name" value="AMINOPEPTIDASE"/>
    <property type="match status" value="1"/>
</dbReference>
<dbReference type="RefSeq" id="WP_015004676.1">
    <property type="nucleotide sequence ID" value="NZ_CADILN010000010.1"/>
</dbReference>
<dbReference type="GeneID" id="27801759"/>
<name>A0A6J5KCD6_9BURK</name>
<dbReference type="GO" id="GO:0016787">
    <property type="term" value="F:hydrolase activity"/>
    <property type="evidence" value="ECO:0007669"/>
    <property type="project" value="UniProtKB-KW"/>
</dbReference>
<dbReference type="EMBL" id="CADILN010000010">
    <property type="protein sequence ID" value="CAB4051899.1"/>
    <property type="molecule type" value="Genomic_DNA"/>
</dbReference>